<organism evidence="1">
    <name type="scientific">Rhizophora mucronata</name>
    <name type="common">Asiatic mangrove</name>
    <dbReference type="NCBI Taxonomy" id="61149"/>
    <lineage>
        <taxon>Eukaryota</taxon>
        <taxon>Viridiplantae</taxon>
        <taxon>Streptophyta</taxon>
        <taxon>Embryophyta</taxon>
        <taxon>Tracheophyta</taxon>
        <taxon>Spermatophyta</taxon>
        <taxon>Magnoliopsida</taxon>
        <taxon>eudicotyledons</taxon>
        <taxon>Gunneridae</taxon>
        <taxon>Pentapetalae</taxon>
        <taxon>rosids</taxon>
        <taxon>fabids</taxon>
        <taxon>Malpighiales</taxon>
        <taxon>Rhizophoraceae</taxon>
        <taxon>Rhizophora</taxon>
    </lineage>
</organism>
<reference evidence="1" key="1">
    <citation type="submission" date="2018-02" db="EMBL/GenBank/DDBJ databases">
        <title>Rhizophora mucronata_Transcriptome.</title>
        <authorList>
            <person name="Meera S.P."/>
            <person name="Sreeshan A."/>
            <person name="Augustine A."/>
        </authorList>
    </citation>
    <scope>NUCLEOTIDE SEQUENCE</scope>
    <source>
        <tissue evidence="1">Leaf</tissue>
    </source>
</reference>
<dbReference type="AlphaFoldDB" id="A0A2P2QXC1"/>
<accession>A0A2P2QXC1</accession>
<sequence length="31" mass="3473">MCPPHQKHCIRNLTAAPLVLCNQRELLASSK</sequence>
<dbReference type="EMBL" id="GGEC01091162">
    <property type="protein sequence ID" value="MBX71646.1"/>
    <property type="molecule type" value="Transcribed_RNA"/>
</dbReference>
<evidence type="ECO:0000313" key="1">
    <source>
        <dbReference type="EMBL" id="MBX71646.1"/>
    </source>
</evidence>
<name>A0A2P2QXC1_RHIMU</name>
<protein>
    <submittedName>
        <fullName evidence="1">Uncharacterized protein</fullName>
    </submittedName>
</protein>
<proteinExistence type="predicted"/>